<dbReference type="EMBL" id="CAJVRM010000150">
    <property type="protein sequence ID" value="CAG8975759.1"/>
    <property type="molecule type" value="Genomic_DNA"/>
</dbReference>
<dbReference type="Proteomes" id="UP000701801">
    <property type="component" value="Unassembled WGS sequence"/>
</dbReference>
<feature type="region of interest" description="Disordered" evidence="1">
    <location>
        <begin position="1"/>
        <end position="37"/>
    </location>
</feature>
<protein>
    <submittedName>
        <fullName evidence="2">Uncharacterized protein</fullName>
    </submittedName>
</protein>
<sequence>MARSPRTKTRPEDTRRESEGFKGDVESSVKQVTSGSERAGNIVYGVRGAVVWQLAASYELRATSFNSDAVDS</sequence>
<keyword evidence="3" id="KW-1185">Reference proteome</keyword>
<name>A0A9N9LNV9_9HELO</name>
<proteinExistence type="predicted"/>
<feature type="compositionally biased region" description="Basic and acidic residues" evidence="1">
    <location>
        <begin position="9"/>
        <end position="27"/>
    </location>
</feature>
<organism evidence="2 3">
    <name type="scientific">Hymenoscyphus albidus</name>
    <dbReference type="NCBI Taxonomy" id="595503"/>
    <lineage>
        <taxon>Eukaryota</taxon>
        <taxon>Fungi</taxon>
        <taxon>Dikarya</taxon>
        <taxon>Ascomycota</taxon>
        <taxon>Pezizomycotina</taxon>
        <taxon>Leotiomycetes</taxon>
        <taxon>Helotiales</taxon>
        <taxon>Helotiaceae</taxon>
        <taxon>Hymenoscyphus</taxon>
    </lineage>
</organism>
<dbReference type="AlphaFoldDB" id="A0A9N9LNV9"/>
<accession>A0A9N9LNV9</accession>
<evidence type="ECO:0000256" key="1">
    <source>
        <dbReference type="SAM" id="MobiDB-lite"/>
    </source>
</evidence>
<evidence type="ECO:0000313" key="2">
    <source>
        <dbReference type="EMBL" id="CAG8975759.1"/>
    </source>
</evidence>
<evidence type="ECO:0000313" key="3">
    <source>
        <dbReference type="Proteomes" id="UP000701801"/>
    </source>
</evidence>
<gene>
    <name evidence="2" type="ORF">HYALB_00009277</name>
</gene>
<reference evidence="2" key="1">
    <citation type="submission" date="2021-07" db="EMBL/GenBank/DDBJ databases">
        <authorList>
            <person name="Durling M."/>
        </authorList>
    </citation>
    <scope>NUCLEOTIDE SEQUENCE</scope>
</reference>
<comment type="caution">
    <text evidence="2">The sequence shown here is derived from an EMBL/GenBank/DDBJ whole genome shotgun (WGS) entry which is preliminary data.</text>
</comment>